<reference evidence="2" key="1">
    <citation type="submission" date="2018-11" db="EMBL/GenBank/DDBJ databases">
        <authorList>
            <consortium name="Pathogen Informatics"/>
        </authorList>
    </citation>
    <scope>NUCLEOTIDE SEQUENCE</scope>
</reference>
<proteinExistence type="predicted"/>
<feature type="compositionally biased region" description="Basic and acidic residues" evidence="1">
    <location>
        <begin position="30"/>
        <end position="42"/>
    </location>
</feature>
<sequence>MQPGRVEVLTPQGKSGIRVRWQRIGSVDNRTTDRPDKTRPIEESNVTTDFDEVQNRTFGRLPEGMSQDKTDLIIWGAAEEHSGVYEALVYSDEDYSEEAGAPTTEPVARLRIKIRVSPMSEGGAMWLEPSRAEELPDSRDDESVDKKGEKPDTEVTPDVTDSPDKTKPMAWDFVVTGFTPDAKYCQNPTWTLVDYRLNRTKDITDKGELIDISPSTIGTVF</sequence>
<gene>
    <name evidence="2" type="ORF">PXEA_LOCUS21520</name>
</gene>
<comment type="caution">
    <text evidence="2">The sequence shown here is derived from an EMBL/GenBank/DDBJ whole genome shotgun (WGS) entry which is preliminary data.</text>
</comment>
<evidence type="ECO:0000313" key="2">
    <source>
        <dbReference type="EMBL" id="VEL28080.1"/>
    </source>
</evidence>
<protein>
    <submittedName>
        <fullName evidence="2">Uncharacterized protein</fullName>
    </submittedName>
</protein>
<dbReference type="Proteomes" id="UP000784294">
    <property type="component" value="Unassembled WGS sequence"/>
</dbReference>
<accession>A0A3S5C0W4</accession>
<keyword evidence="3" id="KW-1185">Reference proteome</keyword>
<dbReference type="AlphaFoldDB" id="A0A3S5C0W4"/>
<organism evidence="2 3">
    <name type="scientific">Protopolystoma xenopodis</name>
    <dbReference type="NCBI Taxonomy" id="117903"/>
    <lineage>
        <taxon>Eukaryota</taxon>
        <taxon>Metazoa</taxon>
        <taxon>Spiralia</taxon>
        <taxon>Lophotrochozoa</taxon>
        <taxon>Platyhelminthes</taxon>
        <taxon>Monogenea</taxon>
        <taxon>Polyopisthocotylea</taxon>
        <taxon>Polystomatidea</taxon>
        <taxon>Polystomatidae</taxon>
        <taxon>Protopolystoma</taxon>
    </lineage>
</organism>
<evidence type="ECO:0000313" key="3">
    <source>
        <dbReference type="Proteomes" id="UP000784294"/>
    </source>
</evidence>
<feature type="region of interest" description="Disordered" evidence="1">
    <location>
        <begin position="123"/>
        <end position="166"/>
    </location>
</feature>
<dbReference type="OrthoDB" id="6284657at2759"/>
<feature type="region of interest" description="Disordered" evidence="1">
    <location>
        <begin position="23"/>
        <end position="45"/>
    </location>
</feature>
<feature type="compositionally biased region" description="Basic and acidic residues" evidence="1">
    <location>
        <begin position="144"/>
        <end position="153"/>
    </location>
</feature>
<name>A0A3S5C0W4_9PLAT</name>
<evidence type="ECO:0000256" key="1">
    <source>
        <dbReference type="SAM" id="MobiDB-lite"/>
    </source>
</evidence>
<dbReference type="EMBL" id="CAAALY010092235">
    <property type="protein sequence ID" value="VEL28080.1"/>
    <property type="molecule type" value="Genomic_DNA"/>
</dbReference>